<dbReference type="InterPro" id="IPR000415">
    <property type="entry name" value="Nitroreductase-like"/>
</dbReference>
<dbReference type="Gene3D" id="3.40.109.10">
    <property type="entry name" value="NADH Oxidase"/>
    <property type="match status" value="1"/>
</dbReference>
<evidence type="ECO:0000256" key="1">
    <source>
        <dbReference type="SAM" id="MobiDB-lite"/>
    </source>
</evidence>
<name>A0ABW6W6M6_9ACTN</name>
<sequence length="332" mass="35361">MARYEAGDLHLAASAGVRAPSLHNSQPWLFRLADGAIEILADPARSLPAADHGGWATRIACGAATYNARLALTAAGRPPMVQLHPSPGVIARLTPKAPRPPTYAEQELYDAIPRRYSNRGPFWPDPVPAGVRIRLIAAAREEGAWLDLLVGTTALSGFAEIAQSADRVLRRDPAYQEALAAWREAVPVSAGAPLAEPQDLLPQRLFNDRRRATGRDYEPEPLIGILGSPGDVAVDQTVAGQALQKVLLTAVASGLDTSMISQPIEVPAAREQLRRALGRTGYPQIVVRFGYGTPGHPTPRRDVADAVRDLGSEPLGINGPGASDGNGEEFRA</sequence>
<evidence type="ECO:0000313" key="3">
    <source>
        <dbReference type="Proteomes" id="UP001602245"/>
    </source>
</evidence>
<dbReference type="Proteomes" id="UP001602245">
    <property type="component" value="Unassembled WGS sequence"/>
</dbReference>
<feature type="region of interest" description="Disordered" evidence="1">
    <location>
        <begin position="290"/>
        <end position="332"/>
    </location>
</feature>
<feature type="compositionally biased region" description="Basic and acidic residues" evidence="1">
    <location>
        <begin position="299"/>
        <end position="311"/>
    </location>
</feature>
<evidence type="ECO:0000313" key="2">
    <source>
        <dbReference type="EMBL" id="MFF5288389.1"/>
    </source>
</evidence>
<dbReference type="RefSeq" id="WP_020511274.1">
    <property type="nucleotide sequence ID" value="NZ_JBIAZU010000001.1"/>
</dbReference>
<comment type="caution">
    <text evidence="2">The sequence shown here is derived from an EMBL/GenBank/DDBJ whole genome shotgun (WGS) entry which is preliminary data.</text>
</comment>
<keyword evidence="3" id="KW-1185">Reference proteome</keyword>
<dbReference type="NCBIfam" id="NF047509">
    <property type="entry name" value="Rv3131_FMN_oxido"/>
    <property type="match status" value="1"/>
</dbReference>
<organism evidence="2 3">
    <name type="scientific">Paractinoplanes globisporus</name>
    <dbReference type="NCBI Taxonomy" id="113565"/>
    <lineage>
        <taxon>Bacteria</taxon>
        <taxon>Bacillati</taxon>
        <taxon>Actinomycetota</taxon>
        <taxon>Actinomycetes</taxon>
        <taxon>Micromonosporales</taxon>
        <taxon>Micromonosporaceae</taxon>
        <taxon>Paractinoplanes</taxon>
    </lineage>
</organism>
<dbReference type="EMBL" id="JBIAZU010000001">
    <property type="protein sequence ID" value="MFF5288389.1"/>
    <property type="molecule type" value="Genomic_DNA"/>
</dbReference>
<dbReference type="SUPFAM" id="SSF55469">
    <property type="entry name" value="FMN-dependent nitroreductase-like"/>
    <property type="match status" value="2"/>
</dbReference>
<reference evidence="2 3" key="1">
    <citation type="submission" date="2024-10" db="EMBL/GenBank/DDBJ databases">
        <title>The Natural Products Discovery Center: Release of the First 8490 Sequenced Strains for Exploring Actinobacteria Biosynthetic Diversity.</title>
        <authorList>
            <person name="Kalkreuter E."/>
            <person name="Kautsar S.A."/>
            <person name="Yang D."/>
            <person name="Bader C.D."/>
            <person name="Teijaro C.N."/>
            <person name="Fluegel L."/>
            <person name="Davis C.M."/>
            <person name="Simpson J.R."/>
            <person name="Lauterbach L."/>
            <person name="Steele A.D."/>
            <person name="Gui C."/>
            <person name="Meng S."/>
            <person name="Li G."/>
            <person name="Viehrig K."/>
            <person name="Ye F."/>
            <person name="Su P."/>
            <person name="Kiefer A.F."/>
            <person name="Nichols A."/>
            <person name="Cepeda A.J."/>
            <person name="Yan W."/>
            <person name="Fan B."/>
            <person name="Jiang Y."/>
            <person name="Adhikari A."/>
            <person name="Zheng C.-J."/>
            <person name="Schuster L."/>
            <person name="Cowan T.M."/>
            <person name="Smanski M.J."/>
            <person name="Chevrette M.G."/>
            <person name="De Carvalho L.P.S."/>
            <person name="Shen B."/>
        </authorList>
    </citation>
    <scope>NUCLEOTIDE SEQUENCE [LARGE SCALE GENOMIC DNA]</scope>
    <source>
        <strain evidence="2 3">NPDC000087</strain>
    </source>
</reference>
<proteinExistence type="predicted"/>
<dbReference type="PANTHER" id="PTHR23026:SF123">
    <property type="entry name" value="NAD(P)H NITROREDUCTASE RV3131-RELATED"/>
    <property type="match status" value="1"/>
</dbReference>
<dbReference type="InterPro" id="IPR050627">
    <property type="entry name" value="Nitroreductase/BluB"/>
</dbReference>
<protein>
    <submittedName>
        <fullName evidence="2">Acg family FMN-binding oxidoreductase</fullName>
    </submittedName>
</protein>
<accession>A0ABW6W6M6</accession>
<dbReference type="PANTHER" id="PTHR23026">
    <property type="entry name" value="NADPH NITROREDUCTASE"/>
    <property type="match status" value="1"/>
</dbReference>
<gene>
    <name evidence="2" type="ORF">ACFY35_03060</name>
</gene>